<dbReference type="AlphaFoldDB" id="A0A6G8F2R2"/>
<dbReference type="InterPro" id="IPR010982">
    <property type="entry name" value="Lambda_DNA-bd_dom_sf"/>
</dbReference>
<accession>A0A6G8F2R2</accession>
<proteinExistence type="predicted"/>
<dbReference type="Pfam" id="PF13413">
    <property type="entry name" value="HTH_25"/>
    <property type="match status" value="1"/>
</dbReference>
<dbReference type="PROSITE" id="PS50943">
    <property type="entry name" value="HTH_CROC1"/>
    <property type="match status" value="1"/>
</dbReference>
<dbReference type="EMBL" id="MN990730">
    <property type="protein sequence ID" value="QIM10526.1"/>
    <property type="molecule type" value="Genomic_DNA"/>
</dbReference>
<evidence type="ECO:0000313" key="2">
    <source>
        <dbReference type="EMBL" id="QIM10526.1"/>
    </source>
</evidence>
<dbReference type="GO" id="GO:0003677">
    <property type="term" value="F:DNA binding"/>
    <property type="evidence" value="ECO:0007669"/>
    <property type="project" value="InterPro"/>
</dbReference>
<organism evidence="2">
    <name type="scientific">uncultured Alphaproteobacteria bacterium</name>
    <dbReference type="NCBI Taxonomy" id="91750"/>
    <lineage>
        <taxon>Bacteria</taxon>
        <taxon>Pseudomonadati</taxon>
        <taxon>Pseudomonadota</taxon>
        <taxon>Alphaproteobacteria</taxon>
        <taxon>environmental samples</taxon>
    </lineage>
</organism>
<reference evidence="2" key="1">
    <citation type="journal article" date="2020" name="J. ISSAAS">
        <title>Lactobacilli and other gastrointestinal microbiota of Peromyscus leucopus, reservoir host for agents of Lyme disease and other zoonoses in North America.</title>
        <authorList>
            <person name="Milovic A."/>
            <person name="Bassam K."/>
            <person name="Shao H."/>
            <person name="Chatzistamou I."/>
            <person name="Tufts D.M."/>
            <person name="Diuk-Wasser M."/>
            <person name="Barbour A.G."/>
        </authorList>
    </citation>
    <scope>NUCLEOTIDE SEQUENCE</scope>
    <source>
        <strain evidence="2">LL90</strain>
    </source>
</reference>
<evidence type="ECO:0000259" key="1">
    <source>
        <dbReference type="PROSITE" id="PS50943"/>
    </source>
</evidence>
<sequence>MQIKKIFKRNRCETAFNFALQVRRLREERGLTVEELAQESGIPVCILQRMEMGWFEDWGRNFSFAKFFNRKIRIEFY</sequence>
<dbReference type="SUPFAM" id="SSF47413">
    <property type="entry name" value="lambda repressor-like DNA-binding domains"/>
    <property type="match status" value="1"/>
</dbReference>
<gene>
    <name evidence="2" type="ORF">PlAlph_4180</name>
</gene>
<feature type="domain" description="HTH cro/C1-type" evidence="1">
    <location>
        <begin position="22"/>
        <end position="44"/>
    </location>
</feature>
<name>A0A6G8F2R2_9PROT</name>
<protein>
    <recommendedName>
        <fullName evidence="1">HTH cro/C1-type domain-containing protein</fullName>
    </recommendedName>
</protein>
<dbReference type="Gene3D" id="1.10.260.40">
    <property type="entry name" value="lambda repressor-like DNA-binding domains"/>
    <property type="match status" value="1"/>
</dbReference>
<dbReference type="CDD" id="cd00093">
    <property type="entry name" value="HTH_XRE"/>
    <property type="match status" value="1"/>
</dbReference>
<dbReference type="InterPro" id="IPR001387">
    <property type="entry name" value="Cro/C1-type_HTH"/>
</dbReference>